<accession>A0A059JEY9</accession>
<dbReference type="InterPro" id="IPR052287">
    <property type="entry name" value="NHEJ_factor"/>
</dbReference>
<evidence type="ECO:0000256" key="7">
    <source>
        <dbReference type="ARBA" id="ARBA00044529"/>
    </source>
</evidence>
<gene>
    <name evidence="11" type="ORF">H109_01760</name>
</gene>
<evidence type="ECO:0000256" key="5">
    <source>
        <dbReference type="ARBA" id="ARBA00023242"/>
    </source>
</evidence>
<feature type="compositionally biased region" description="Low complexity" evidence="8">
    <location>
        <begin position="465"/>
        <end position="474"/>
    </location>
</feature>
<keyword evidence="3" id="KW-0238">DNA-binding</keyword>
<feature type="compositionally biased region" description="Polar residues" evidence="8">
    <location>
        <begin position="570"/>
        <end position="581"/>
    </location>
</feature>
<keyword evidence="4" id="KW-0234">DNA repair</keyword>
<evidence type="ECO:0000313" key="11">
    <source>
        <dbReference type="EMBL" id="KDB26430.1"/>
    </source>
</evidence>
<comment type="similarity">
    <text evidence="6">Belongs to the XRCC4-XLF family. XLF subfamily.</text>
</comment>
<evidence type="ECO:0000259" key="9">
    <source>
        <dbReference type="Pfam" id="PF09302"/>
    </source>
</evidence>
<dbReference type="Pfam" id="PF21928">
    <property type="entry name" value="XLF_CC"/>
    <property type="match status" value="1"/>
</dbReference>
<feature type="compositionally biased region" description="Polar residues" evidence="8">
    <location>
        <begin position="330"/>
        <end position="343"/>
    </location>
</feature>
<name>A0A059JEY9_TRIIM</name>
<keyword evidence="5" id="KW-0539">Nucleus</keyword>
<dbReference type="GO" id="GO:0032807">
    <property type="term" value="C:DNA ligase IV complex"/>
    <property type="evidence" value="ECO:0007669"/>
    <property type="project" value="TreeGrafter"/>
</dbReference>
<feature type="compositionally biased region" description="Basic and acidic residues" evidence="8">
    <location>
        <begin position="268"/>
        <end position="279"/>
    </location>
</feature>
<reference evidence="11 12" key="1">
    <citation type="submission" date="2014-02" db="EMBL/GenBank/DDBJ databases">
        <title>The Genome Sequence of Trichophyton interdigitale MR816.</title>
        <authorList>
            <consortium name="The Broad Institute Genomics Platform"/>
            <person name="Cuomo C.A."/>
            <person name="White T.C."/>
            <person name="Graser Y."/>
            <person name="Martinez-Rossi N."/>
            <person name="Heitman J."/>
            <person name="Young S.K."/>
            <person name="Zeng Q."/>
            <person name="Gargeya S."/>
            <person name="Abouelleil A."/>
            <person name="Alvarado L."/>
            <person name="Chapman S.B."/>
            <person name="Gainer-Dewar J."/>
            <person name="Goldberg J."/>
            <person name="Griggs A."/>
            <person name="Gujja S."/>
            <person name="Hansen M."/>
            <person name="Howarth C."/>
            <person name="Imamovic A."/>
            <person name="Larimer J."/>
            <person name="Martinez D."/>
            <person name="Murphy C."/>
            <person name="Pearson M.D."/>
            <person name="Persinoti G."/>
            <person name="Poon T."/>
            <person name="Priest M."/>
            <person name="Roberts A.D."/>
            <person name="Saif S."/>
            <person name="Shea T.D."/>
            <person name="Sykes S.N."/>
            <person name="Wortman J."/>
            <person name="Nusbaum C."/>
            <person name="Birren B."/>
        </authorList>
    </citation>
    <scope>NUCLEOTIDE SEQUENCE [LARGE SCALE GENOMIC DNA]</scope>
    <source>
        <strain evidence="11 12">MR816</strain>
    </source>
</reference>
<organism evidence="11 12">
    <name type="scientific">Trichophyton interdigitale (strain MR816)</name>
    <dbReference type="NCBI Taxonomy" id="1215338"/>
    <lineage>
        <taxon>Eukaryota</taxon>
        <taxon>Fungi</taxon>
        <taxon>Dikarya</taxon>
        <taxon>Ascomycota</taxon>
        <taxon>Pezizomycotina</taxon>
        <taxon>Eurotiomycetes</taxon>
        <taxon>Eurotiomycetidae</taxon>
        <taxon>Onygenales</taxon>
        <taxon>Arthrodermataceae</taxon>
        <taxon>Trichophyton</taxon>
    </lineage>
</organism>
<evidence type="ECO:0000313" key="12">
    <source>
        <dbReference type="Proteomes" id="UP000024533"/>
    </source>
</evidence>
<protein>
    <recommendedName>
        <fullName evidence="7">Non-homologous end-joining factor 1</fullName>
    </recommendedName>
</protein>
<dbReference type="InterPro" id="IPR038051">
    <property type="entry name" value="XRCC4-like_N_sf"/>
</dbReference>
<feature type="region of interest" description="Disordered" evidence="8">
    <location>
        <begin position="258"/>
        <end position="659"/>
    </location>
</feature>
<evidence type="ECO:0000256" key="8">
    <source>
        <dbReference type="SAM" id="MobiDB-lite"/>
    </source>
</evidence>
<evidence type="ECO:0000256" key="2">
    <source>
        <dbReference type="ARBA" id="ARBA00022763"/>
    </source>
</evidence>
<dbReference type="AlphaFoldDB" id="A0A059JEY9"/>
<dbReference type="InterPro" id="IPR053829">
    <property type="entry name" value="XLF-like_CC"/>
</dbReference>
<feature type="compositionally biased region" description="Polar residues" evidence="8">
    <location>
        <begin position="442"/>
        <end position="461"/>
    </location>
</feature>
<keyword evidence="12" id="KW-1185">Reference proteome</keyword>
<evidence type="ECO:0000256" key="6">
    <source>
        <dbReference type="ARBA" id="ARBA00025747"/>
    </source>
</evidence>
<dbReference type="HOGENOM" id="CLU_022898_0_0_1"/>
<evidence type="ECO:0000256" key="3">
    <source>
        <dbReference type="ARBA" id="ARBA00023125"/>
    </source>
</evidence>
<feature type="compositionally biased region" description="Polar residues" evidence="8">
    <location>
        <begin position="599"/>
        <end position="610"/>
    </location>
</feature>
<sequence length="659" mass="72187">MARNWERLPVYSNSYPPLLFSYEPSSEGYEVFLTDMGHVWSESLSHKEIIDRAAKDDTSIDPSQDEDQYSVLLQKINDALHGSKGTSLCLSGQGAGSSLRLSTITKLPKPLEPLEWTLILSKCSPSTLTRHMLVPTLQSWLGIEAQQQSLYQLLEEKDKIIGKLFDKIESSGLDLSTVFPGMANVRHGQKRGSLFSQASKLVKGVSPFDKSSWESIHSSGVSKKSTSIPVGKYLYDDDLFDTRSMELIESEWWNLPTTSRSFNPSGKEASHNIERRTENDGSGSDDEFQTQETPPGLKEIGTRPSPDTAGHHINSETSPTRHSNKHKSSSQKPGSLGNANANIKIQPRTDSEDSTTTNAPESPPRQKNKLKGIGTIGGKKTRSPLRQQELDPAVTEPDDVVNKTPKPNLEDQATPSPTESDAGGDNDDDVYNKRANRAKGQTLPQQNHSGSQGTDRTTQVAQLERQGATRTRGIGRIGGKKQKESLSQSLGGEEDALAASSWGKTDSPEAEERGGDHFNSTSKQQPPDLSHGHNEQSTVTAKPHKRSGKLGIIGGSKASSKLANVEGRNTPYNTTVLQDTQDGSHHEAGRLVDTREGPAQQSPSLPPKSSATDETKAENTPDKEESPEERADRKRQELRRQLEAANKGQNKPAKKKRRF</sequence>
<dbReference type="OMA" id="IKGVAPF"/>
<feature type="compositionally biased region" description="Polar residues" evidence="8">
    <location>
        <begin position="518"/>
        <end position="527"/>
    </location>
</feature>
<dbReference type="Pfam" id="PF09302">
    <property type="entry name" value="XLF"/>
    <property type="match status" value="1"/>
</dbReference>
<feature type="compositionally biased region" description="Basic and acidic residues" evidence="8">
    <location>
        <begin position="611"/>
        <end position="642"/>
    </location>
</feature>
<evidence type="ECO:0000259" key="10">
    <source>
        <dbReference type="Pfam" id="PF21928"/>
    </source>
</evidence>
<comment type="subcellular location">
    <subcellularLocation>
        <location evidence="1">Nucleus</location>
    </subcellularLocation>
</comment>
<dbReference type="OrthoDB" id="2155935at2759"/>
<proteinExistence type="inferred from homology"/>
<dbReference type="GO" id="GO:0006303">
    <property type="term" value="P:double-strand break repair via nonhomologous end joining"/>
    <property type="evidence" value="ECO:0007669"/>
    <property type="project" value="UniProtKB-ARBA"/>
</dbReference>
<dbReference type="Proteomes" id="UP000024533">
    <property type="component" value="Unassembled WGS sequence"/>
</dbReference>
<dbReference type="InterPro" id="IPR015381">
    <property type="entry name" value="XLF-like_N"/>
</dbReference>
<dbReference type="CDD" id="cd22285">
    <property type="entry name" value="HD_XLF_N"/>
    <property type="match status" value="1"/>
</dbReference>
<comment type="caution">
    <text evidence="11">The sequence shown here is derived from an EMBL/GenBank/DDBJ whole genome shotgun (WGS) entry which is preliminary data.</text>
</comment>
<dbReference type="GO" id="GO:0045027">
    <property type="term" value="F:DNA end binding"/>
    <property type="evidence" value="ECO:0007669"/>
    <property type="project" value="TreeGrafter"/>
</dbReference>
<dbReference type="STRING" id="1215338.A0A059JEY9"/>
<feature type="compositionally biased region" description="Basic and acidic residues" evidence="8">
    <location>
        <begin position="582"/>
        <end position="596"/>
    </location>
</feature>
<dbReference type="EMBL" id="AOKY01000134">
    <property type="protein sequence ID" value="KDB26430.1"/>
    <property type="molecule type" value="Genomic_DNA"/>
</dbReference>
<dbReference type="PANTHER" id="PTHR32235">
    <property type="entry name" value="NON-HOMOLOGOUS END-JOINING FACTOR 1"/>
    <property type="match status" value="1"/>
</dbReference>
<evidence type="ECO:0000256" key="4">
    <source>
        <dbReference type="ARBA" id="ARBA00023204"/>
    </source>
</evidence>
<keyword evidence="2" id="KW-0227">DNA damage</keyword>
<dbReference type="Gene3D" id="2.170.210.10">
    <property type="entry name" value="DNA double-strand break repair and VJ recombination XRCC4, N-terminal"/>
    <property type="match status" value="1"/>
</dbReference>
<evidence type="ECO:0000256" key="1">
    <source>
        <dbReference type="ARBA" id="ARBA00004123"/>
    </source>
</evidence>
<feature type="domain" description="XLF-like coiled-coil region" evidence="10">
    <location>
        <begin position="124"/>
        <end position="176"/>
    </location>
</feature>
<dbReference type="PANTHER" id="PTHR32235:SF1">
    <property type="entry name" value="NON-HOMOLOGOUS END-JOINING FACTOR 1"/>
    <property type="match status" value="1"/>
</dbReference>
<feature type="domain" description="XLF-like N-terminal" evidence="9">
    <location>
        <begin position="5"/>
        <end position="122"/>
    </location>
</feature>
<feature type="compositionally biased region" description="Basic and acidic residues" evidence="8">
    <location>
        <begin position="506"/>
        <end position="516"/>
    </location>
</feature>